<sequence>MTDDDRIGALERRLREVEDRLAIYQLLMTYGPAADSGSDDVVRALHTEDAEYDSGLETFHGAAGIAEMIASLPLHRKIMAGGSGHMATLPAVRIDGDRAVALCHGMLQRFDRKADAFRVWRTTAVRLEFRRTAAGWRIHRRRNHLMDGSDSAHRHFRDGLREVGAVPGE</sequence>
<gene>
    <name evidence="2" type="ORF">ACFPZN_34735</name>
</gene>
<evidence type="ECO:0000313" key="2">
    <source>
        <dbReference type="EMBL" id="MFC5750802.1"/>
    </source>
</evidence>
<reference evidence="3" key="1">
    <citation type="journal article" date="2019" name="Int. J. Syst. Evol. Microbiol.">
        <title>The Global Catalogue of Microorganisms (GCM) 10K type strain sequencing project: providing services to taxonomists for standard genome sequencing and annotation.</title>
        <authorList>
            <consortium name="The Broad Institute Genomics Platform"/>
            <consortium name="The Broad Institute Genome Sequencing Center for Infectious Disease"/>
            <person name="Wu L."/>
            <person name="Ma J."/>
        </authorList>
    </citation>
    <scope>NUCLEOTIDE SEQUENCE [LARGE SCALE GENOMIC DNA]</scope>
    <source>
        <strain evidence="3">KCTC 42087</strain>
    </source>
</reference>
<protein>
    <submittedName>
        <fullName evidence="2">Nuclear transport factor 2 family protein</fullName>
    </submittedName>
</protein>
<organism evidence="2 3">
    <name type="scientific">Actinomadura rugatobispora</name>
    <dbReference type="NCBI Taxonomy" id="1994"/>
    <lineage>
        <taxon>Bacteria</taxon>
        <taxon>Bacillati</taxon>
        <taxon>Actinomycetota</taxon>
        <taxon>Actinomycetes</taxon>
        <taxon>Streptosporangiales</taxon>
        <taxon>Thermomonosporaceae</taxon>
        <taxon>Actinomadura</taxon>
    </lineage>
</organism>
<dbReference type="SUPFAM" id="SSF54427">
    <property type="entry name" value="NTF2-like"/>
    <property type="match status" value="1"/>
</dbReference>
<dbReference type="Pfam" id="PF13577">
    <property type="entry name" value="SnoaL_4"/>
    <property type="match status" value="1"/>
</dbReference>
<dbReference type="RefSeq" id="WP_378286568.1">
    <property type="nucleotide sequence ID" value="NZ_JBHSON010000059.1"/>
</dbReference>
<keyword evidence="3" id="KW-1185">Reference proteome</keyword>
<proteinExistence type="predicted"/>
<comment type="caution">
    <text evidence="2">The sequence shown here is derived from an EMBL/GenBank/DDBJ whole genome shotgun (WGS) entry which is preliminary data.</text>
</comment>
<evidence type="ECO:0000259" key="1">
    <source>
        <dbReference type="Pfam" id="PF13577"/>
    </source>
</evidence>
<evidence type="ECO:0000313" key="3">
    <source>
        <dbReference type="Proteomes" id="UP001596074"/>
    </source>
</evidence>
<dbReference type="InterPro" id="IPR037401">
    <property type="entry name" value="SnoaL-like"/>
</dbReference>
<feature type="domain" description="SnoaL-like" evidence="1">
    <location>
        <begin position="15"/>
        <end position="142"/>
    </location>
</feature>
<name>A0ABW1A749_9ACTN</name>
<accession>A0ABW1A749</accession>
<dbReference type="Proteomes" id="UP001596074">
    <property type="component" value="Unassembled WGS sequence"/>
</dbReference>
<dbReference type="EMBL" id="JBHSON010000059">
    <property type="protein sequence ID" value="MFC5750802.1"/>
    <property type="molecule type" value="Genomic_DNA"/>
</dbReference>
<dbReference type="InterPro" id="IPR032710">
    <property type="entry name" value="NTF2-like_dom_sf"/>
</dbReference>
<dbReference type="Gene3D" id="3.10.450.50">
    <property type="match status" value="1"/>
</dbReference>